<dbReference type="Pfam" id="PF13424">
    <property type="entry name" value="TPR_12"/>
    <property type="match status" value="1"/>
</dbReference>
<feature type="domain" description="HTH araC/xylS-type" evidence="5">
    <location>
        <begin position="476"/>
        <end position="576"/>
    </location>
</feature>
<dbReference type="PANTHER" id="PTHR43280:SF29">
    <property type="entry name" value="ARAC-FAMILY TRANSCRIPTIONAL REGULATOR"/>
    <property type="match status" value="1"/>
</dbReference>
<dbReference type="InterPro" id="IPR018062">
    <property type="entry name" value="HTH_AraC-typ_CS"/>
</dbReference>
<dbReference type="AlphaFoldDB" id="A0A098S068"/>
<comment type="caution">
    <text evidence="6">The sequence shown here is derived from an EMBL/GenBank/DDBJ whole genome shotgun (WGS) entry which is preliminary data.</text>
</comment>
<keyword evidence="4" id="KW-0472">Membrane</keyword>
<keyword evidence="7" id="KW-1185">Reference proteome</keyword>
<keyword evidence="2" id="KW-0238">DNA-binding</keyword>
<keyword evidence="4" id="KW-0812">Transmembrane</keyword>
<dbReference type="PROSITE" id="PS00041">
    <property type="entry name" value="HTH_ARAC_FAMILY_1"/>
    <property type="match status" value="1"/>
</dbReference>
<organism evidence="6 7">
    <name type="scientific">Phaeodactylibacter xiamenensis</name>
    <dbReference type="NCBI Taxonomy" id="1524460"/>
    <lineage>
        <taxon>Bacteria</taxon>
        <taxon>Pseudomonadati</taxon>
        <taxon>Bacteroidota</taxon>
        <taxon>Saprospiria</taxon>
        <taxon>Saprospirales</taxon>
        <taxon>Haliscomenobacteraceae</taxon>
        <taxon>Phaeodactylibacter</taxon>
    </lineage>
</organism>
<dbReference type="PROSITE" id="PS01124">
    <property type="entry name" value="HTH_ARAC_FAMILY_2"/>
    <property type="match status" value="1"/>
</dbReference>
<accession>A0A098S068</accession>
<keyword evidence="1" id="KW-0805">Transcription regulation</keyword>
<evidence type="ECO:0000313" key="6">
    <source>
        <dbReference type="EMBL" id="KGE85530.1"/>
    </source>
</evidence>
<dbReference type="InterPro" id="IPR018060">
    <property type="entry name" value="HTH_AraC"/>
</dbReference>
<dbReference type="SUPFAM" id="SSF46689">
    <property type="entry name" value="Homeodomain-like"/>
    <property type="match status" value="1"/>
</dbReference>
<evidence type="ECO:0000256" key="2">
    <source>
        <dbReference type="ARBA" id="ARBA00023125"/>
    </source>
</evidence>
<dbReference type="GO" id="GO:0003700">
    <property type="term" value="F:DNA-binding transcription factor activity"/>
    <property type="evidence" value="ECO:0007669"/>
    <property type="project" value="InterPro"/>
</dbReference>
<sequence length="582" mass="66156">MINLAKSYELFSVVIILFLGVVIPVSAEETKEQELSYETIKALLPEEMDKAEPLIDAFYETAVQNGKDSLLAKSYYLYGLYHYYRGELYLSIDSYLKALETDYAAQDIEFAGACWNNLGINYDYQGYPGKSIEAYNASLKAAEELNDSLSIGQSWINIGLLEVKNGELLQGEKILNKALRFFEVLGDTLNMALCCQNLAVTTKKAEDWEFFKAYTERALELFSAKGYRPGVAQMNNNLGVYYSVVGQNTKAESYYEIALDQARQVGNILLLGSILINQADHAVQNGKYGQAVDLKKNALQLFQQAKANDRIERAMIELLDLFAVLGDYDQFKAQLEHYVRYKEEFASSTAAARFTELKSLYEHERHMSQIKQQAYELQQNQRFLILIGVSLAVALTGLLVLSLLYFKNRRLVRSLYKKNKNALRQTHSAYPHEVPDIAPLEQVAGTDKDAEKAHLTAEEASIESVDRLEQLFLDINALVDGLKLYKNSTLTLSELAKQLNTNETYISQAINQYAYKNFNTFINQFRIEEAQKLMIESRGEVVLDQLIENCGFNSKSTFYRLFKQQTGLTPSQYLYNASLEEE</sequence>
<evidence type="ECO:0000256" key="1">
    <source>
        <dbReference type="ARBA" id="ARBA00023015"/>
    </source>
</evidence>
<dbReference type="Proteomes" id="UP000029736">
    <property type="component" value="Unassembled WGS sequence"/>
</dbReference>
<name>A0A098S068_9BACT</name>
<evidence type="ECO:0000256" key="4">
    <source>
        <dbReference type="SAM" id="Phobius"/>
    </source>
</evidence>
<dbReference type="SUPFAM" id="SSF48452">
    <property type="entry name" value="TPR-like"/>
    <property type="match status" value="2"/>
</dbReference>
<evidence type="ECO:0000256" key="3">
    <source>
        <dbReference type="ARBA" id="ARBA00023163"/>
    </source>
</evidence>
<dbReference type="Gene3D" id="1.10.10.60">
    <property type="entry name" value="Homeodomain-like"/>
    <property type="match status" value="2"/>
</dbReference>
<dbReference type="RefSeq" id="WP_044227999.1">
    <property type="nucleotide sequence ID" value="NZ_JBKAGJ010000046.1"/>
</dbReference>
<feature type="transmembrane region" description="Helical" evidence="4">
    <location>
        <begin position="383"/>
        <end position="406"/>
    </location>
</feature>
<evidence type="ECO:0000259" key="5">
    <source>
        <dbReference type="PROSITE" id="PS01124"/>
    </source>
</evidence>
<reference evidence="6 7" key="1">
    <citation type="journal article" date="2014" name="Int. J. Syst. Evol. Microbiol.">
        <title>Phaeodactylibacter xiamenensis gen. nov., sp. nov., a member of the family Saprospiraceae isolated from the marine alga Phaeodactylum tricornutum.</title>
        <authorList>
            <person name="Chen Z.Jr."/>
            <person name="Lei X."/>
            <person name="Lai Q."/>
            <person name="Li Y."/>
            <person name="Zhang B."/>
            <person name="Zhang J."/>
            <person name="Zhang H."/>
            <person name="Yang L."/>
            <person name="Zheng W."/>
            <person name="Tian Y."/>
            <person name="Yu Z."/>
            <person name="Xu H.Jr."/>
            <person name="Zheng T."/>
        </authorList>
    </citation>
    <scope>NUCLEOTIDE SEQUENCE [LARGE SCALE GENOMIC DNA]</scope>
    <source>
        <strain evidence="6 7">KD52</strain>
    </source>
</reference>
<dbReference type="STRING" id="1524460.IX84_27000"/>
<gene>
    <name evidence="6" type="ORF">IX84_27000</name>
</gene>
<dbReference type="SMART" id="SM00342">
    <property type="entry name" value="HTH_ARAC"/>
    <property type="match status" value="1"/>
</dbReference>
<dbReference type="InterPro" id="IPR011990">
    <property type="entry name" value="TPR-like_helical_dom_sf"/>
</dbReference>
<proteinExistence type="predicted"/>
<keyword evidence="4" id="KW-1133">Transmembrane helix</keyword>
<protein>
    <recommendedName>
        <fullName evidence="5">HTH araC/xylS-type domain-containing protein</fullName>
    </recommendedName>
</protein>
<dbReference type="InterPro" id="IPR019734">
    <property type="entry name" value="TPR_rpt"/>
</dbReference>
<dbReference type="OrthoDB" id="9779074at2"/>
<dbReference type="Pfam" id="PF12833">
    <property type="entry name" value="HTH_18"/>
    <property type="match status" value="1"/>
</dbReference>
<evidence type="ECO:0000313" key="7">
    <source>
        <dbReference type="Proteomes" id="UP000029736"/>
    </source>
</evidence>
<dbReference type="GO" id="GO:0043565">
    <property type="term" value="F:sequence-specific DNA binding"/>
    <property type="evidence" value="ECO:0007669"/>
    <property type="project" value="InterPro"/>
</dbReference>
<dbReference type="PANTHER" id="PTHR43280">
    <property type="entry name" value="ARAC-FAMILY TRANSCRIPTIONAL REGULATOR"/>
    <property type="match status" value="1"/>
</dbReference>
<dbReference type="SMART" id="SM00028">
    <property type="entry name" value="TPR"/>
    <property type="match status" value="5"/>
</dbReference>
<keyword evidence="3" id="KW-0804">Transcription</keyword>
<dbReference type="EMBL" id="JPOS01000085">
    <property type="protein sequence ID" value="KGE85530.1"/>
    <property type="molecule type" value="Genomic_DNA"/>
</dbReference>
<dbReference type="InterPro" id="IPR009057">
    <property type="entry name" value="Homeodomain-like_sf"/>
</dbReference>
<dbReference type="Gene3D" id="1.25.40.10">
    <property type="entry name" value="Tetratricopeptide repeat domain"/>
    <property type="match status" value="2"/>
</dbReference>